<evidence type="ECO:0000313" key="2">
    <source>
        <dbReference type="Proteomes" id="UP000828251"/>
    </source>
</evidence>
<dbReference type="Proteomes" id="UP000828251">
    <property type="component" value="Unassembled WGS sequence"/>
</dbReference>
<protein>
    <submittedName>
        <fullName evidence="1">Uncharacterized protein</fullName>
    </submittedName>
</protein>
<name>A0A9D3W8L5_9ROSI</name>
<reference evidence="1 2" key="1">
    <citation type="journal article" date="2021" name="Plant Biotechnol. J.">
        <title>Multi-omics assisted identification of the key and species-specific regulatory components of drought-tolerant mechanisms in Gossypium stocksii.</title>
        <authorList>
            <person name="Yu D."/>
            <person name="Ke L."/>
            <person name="Zhang D."/>
            <person name="Wu Y."/>
            <person name="Sun Y."/>
            <person name="Mei J."/>
            <person name="Sun J."/>
            <person name="Sun Y."/>
        </authorList>
    </citation>
    <scope>NUCLEOTIDE SEQUENCE [LARGE SCALE GENOMIC DNA]</scope>
    <source>
        <strain evidence="2">cv. E1</strain>
        <tissue evidence="1">Leaf</tissue>
    </source>
</reference>
<dbReference type="OrthoDB" id="1929285at2759"/>
<keyword evidence="2" id="KW-1185">Reference proteome</keyword>
<accession>A0A9D3W8L5</accession>
<comment type="caution">
    <text evidence="1">The sequence shown here is derived from an EMBL/GenBank/DDBJ whole genome shotgun (WGS) entry which is preliminary data.</text>
</comment>
<sequence>MGTVLDDLQMRVICRHLMVPHPKRDIKSSQAHKRYIKFSQVLKCPRKVSRVETNESDASSLEHDLRLRIIIWDYFPNQQDEVRRADIKFGSYQPIPPGEAPTSSQCINKNGRRFLPSWYKLFLDWLEFSPSKNVAYCLLYFLFNNPFRQHRNTFANQGFR</sequence>
<organism evidence="1 2">
    <name type="scientific">Gossypium stocksii</name>
    <dbReference type="NCBI Taxonomy" id="47602"/>
    <lineage>
        <taxon>Eukaryota</taxon>
        <taxon>Viridiplantae</taxon>
        <taxon>Streptophyta</taxon>
        <taxon>Embryophyta</taxon>
        <taxon>Tracheophyta</taxon>
        <taxon>Spermatophyta</taxon>
        <taxon>Magnoliopsida</taxon>
        <taxon>eudicotyledons</taxon>
        <taxon>Gunneridae</taxon>
        <taxon>Pentapetalae</taxon>
        <taxon>rosids</taxon>
        <taxon>malvids</taxon>
        <taxon>Malvales</taxon>
        <taxon>Malvaceae</taxon>
        <taxon>Malvoideae</taxon>
        <taxon>Gossypium</taxon>
    </lineage>
</organism>
<evidence type="ECO:0000313" key="1">
    <source>
        <dbReference type="EMBL" id="KAH1115161.1"/>
    </source>
</evidence>
<gene>
    <name evidence="1" type="ORF">J1N35_008539</name>
</gene>
<dbReference type="EMBL" id="JAIQCV010000003">
    <property type="protein sequence ID" value="KAH1115161.1"/>
    <property type="molecule type" value="Genomic_DNA"/>
</dbReference>
<proteinExistence type="predicted"/>
<dbReference type="AlphaFoldDB" id="A0A9D3W8L5"/>